<dbReference type="EC" id="6.1.1.11" evidence="12"/>
<dbReference type="InterPro" id="IPR042103">
    <property type="entry name" value="SerRS_1_N_sf"/>
</dbReference>
<comment type="caution">
    <text evidence="12">Lacks conserved residue(s) required for the propagation of feature annotation.</text>
</comment>
<dbReference type="CDD" id="cd00770">
    <property type="entry name" value="SerRS_core"/>
    <property type="match status" value="1"/>
</dbReference>
<dbReference type="SUPFAM" id="SSF55681">
    <property type="entry name" value="Class II aaRS and biotin synthetases"/>
    <property type="match status" value="1"/>
</dbReference>
<dbReference type="InterPro" id="IPR002317">
    <property type="entry name" value="Ser-tRNA-ligase_type_1"/>
</dbReference>
<keyword evidence="9 12" id="KW-0030">Aminoacyl-tRNA synthetase</keyword>
<keyword evidence="15" id="KW-0175">Coiled coil</keyword>
<dbReference type="InterPro" id="IPR045864">
    <property type="entry name" value="aa-tRNA-synth_II/BPL/LPL"/>
</dbReference>
<evidence type="ECO:0000256" key="2">
    <source>
        <dbReference type="ARBA" id="ARBA00005045"/>
    </source>
</evidence>
<keyword evidence="6 12" id="KW-0547">Nucleotide-binding</keyword>
<dbReference type="GO" id="GO:0005737">
    <property type="term" value="C:cytoplasm"/>
    <property type="evidence" value="ECO:0007669"/>
    <property type="project" value="UniProtKB-SubCell"/>
</dbReference>
<dbReference type="InterPro" id="IPR002314">
    <property type="entry name" value="aa-tRNA-synt_IIb"/>
</dbReference>
<comment type="subunit">
    <text evidence="12">Homodimer. The tRNA molecule binds across the dimer.</text>
</comment>
<name>A0A6M9PM01_9BURK</name>
<dbReference type="Pfam" id="PF00587">
    <property type="entry name" value="tRNA-synt_2b"/>
    <property type="match status" value="1"/>
</dbReference>
<accession>A0A6M9PM01</accession>
<comment type="catalytic activity">
    <reaction evidence="10 12">
        <text>tRNA(Sec) + L-serine + ATP = L-seryl-tRNA(Sec) + AMP + diphosphate + H(+)</text>
        <dbReference type="Rhea" id="RHEA:42580"/>
        <dbReference type="Rhea" id="RHEA-COMP:9742"/>
        <dbReference type="Rhea" id="RHEA-COMP:10128"/>
        <dbReference type="ChEBI" id="CHEBI:15378"/>
        <dbReference type="ChEBI" id="CHEBI:30616"/>
        <dbReference type="ChEBI" id="CHEBI:33019"/>
        <dbReference type="ChEBI" id="CHEBI:33384"/>
        <dbReference type="ChEBI" id="CHEBI:78442"/>
        <dbReference type="ChEBI" id="CHEBI:78533"/>
        <dbReference type="ChEBI" id="CHEBI:456215"/>
        <dbReference type="EC" id="6.1.1.11"/>
    </reaction>
</comment>
<evidence type="ECO:0000256" key="13">
    <source>
        <dbReference type="PIRSR" id="PIRSR001529-1"/>
    </source>
</evidence>
<dbReference type="InterPro" id="IPR010978">
    <property type="entry name" value="tRNA-bd_arm"/>
</dbReference>
<dbReference type="InterPro" id="IPR015866">
    <property type="entry name" value="Ser-tRNA-synth_1_N"/>
</dbReference>
<feature type="binding site" evidence="13">
    <location>
        <position position="393"/>
    </location>
    <ligand>
        <name>L-serine</name>
        <dbReference type="ChEBI" id="CHEBI:33384"/>
    </ligand>
</feature>
<dbReference type="PANTHER" id="PTHR43697:SF1">
    <property type="entry name" value="SERINE--TRNA LIGASE"/>
    <property type="match status" value="1"/>
</dbReference>
<protein>
    <recommendedName>
        <fullName evidence="12">Serine--tRNA ligase</fullName>
        <ecNumber evidence="12">6.1.1.11</ecNumber>
    </recommendedName>
    <alternativeName>
        <fullName evidence="12">Seryl-tRNA synthetase</fullName>
        <shortName evidence="12">SerRS</shortName>
    </alternativeName>
    <alternativeName>
        <fullName evidence="12">Seryl-tRNA(Ser/Sec) synthetase</fullName>
    </alternativeName>
</protein>
<dbReference type="InterPro" id="IPR006195">
    <property type="entry name" value="aa-tRNA-synth_II"/>
</dbReference>
<evidence type="ECO:0000259" key="16">
    <source>
        <dbReference type="PROSITE" id="PS50862"/>
    </source>
</evidence>
<evidence type="ECO:0000256" key="11">
    <source>
        <dbReference type="ARBA" id="ARBA00048823"/>
    </source>
</evidence>
<comment type="similarity">
    <text evidence="3 12">Belongs to the class-II aminoacyl-tRNA synthetase family. Type-1 seryl-tRNA synthetase subfamily.</text>
</comment>
<dbReference type="PRINTS" id="PR00981">
    <property type="entry name" value="TRNASYNTHSER"/>
</dbReference>
<gene>
    <name evidence="12" type="primary">serS</name>
    <name evidence="17" type="ORF">DN92_02325</name>
</gene>
<dbReference type="GO" id="GO:0004828">
    <property type="term" value="F:serine-tRNA ligase activity"/>
    <property type="evidence" value="ECO:0007669"/>
    <property type="project" value="UniProtKB-UniRule"/>
</dbReference>
<comment type="catalytic activity">
    <reaction evidence="11 12">
        <text>tRNA(Ser) + L-serine + ATP = L-seryl-tRNA(Ser) + AMP + diphosphate + H(+)</text>
        <dbReference type="Rhea" id="RHEA:12292"/>
        <dbReference type="Rhea" id="RHEA-COMP:9669"/>
        <dbReference type="Rhea" id="RHEA-COMP:9703"/>
        <dbReference type="ChEBI" id="CHEBI:15378"/>
        <dbReference type="ChEBI" id="CHEBI:30616"/>
        <dbReference type="ChEBI" id="CHEBI:33019"/>
        <dbReference type="ChEBI" id="CHEBI:33384"/>
        <dbReference type="ChEBI" id="CHEBI:78442"/>
        <dbReference type="ChEBI" id="CHEBI:78533"/>
        <dbReference type="ChEBI" id="CHEBI:456215"/>
        <dbReference type="EC" id="6.1.1.11"/>
    </reaction>
</comment>
<organism evidence="17 18">
    <name type="scientific">Polynucleobacter arcticus</name>
    <dbReference type="NCBI Taxonomy" id="1743165"/>
    <lineage>
        <taxon>Bacteria</taxon>
        <taxon>Pseudomonadati</taxon>
        <taxon>Pseudomonadota</taxon>
        <taxon>Betaproteobacteria</taxon>
        <taxon>Burkholderiales</taxon>
        <taxon>Burkholderiaceae</taxon>
        <taxon>Polynucleobacter</taxon>
    </lineage>
</organism>
<keyword evidence="7 12" id="KW-0067">ATP-binding</keyword>
<feature type="binding site" evidence="12 13">
    <location>
        <position position="296"/>
    </location>
    <ligand>
        <name>L-serine</name>
        <dbReference type="ChEBI" id="CHEBI:33384"/>
    </ligand>
</feature>
<evidence type="ECO:0000256" key="3">
    <source>
        <dbReference type="ARBA" id="ARBA00010728"/>
    </source>
</evidence>
<evidence type="ECO:0000256" key="7">
    <source>
        <dbReference type="ARBA" id="ARBA00022840"/>
    </source>
</evidence>
<evidence type="ECO:0000313" key="18">
    <source>
        <dbReference type="Proteomes" id="UP000501090"/>
    </source>
</evidence>
<feature type="binding site" evidence="12 14">
    <location>
        <begin position="273"/>
        <end position="275"/>
    </location>
    <ligand>
        <name>ATP</name>
        <dbReference type="ChEBI" id="CHEBI:30616"/>
    </ligand>
</feature>
<comment type="subcellular location">
    <subcellularLocation>
        <location evidence="1 12">Cytoplasm</location>
    </subcellularLocation>
</comment>
<proteinExistence type="inferred from homology"/>
<evidence type="ECO:0000256" key="15">
    <source>
        <dbReference type="SAM" id="Coils"/>
    </source>
</evidence>
<dbReference type="EMBL" id="CP028940">
    <property type="protein sequence ID" value="QKM59965.1"/>
    <property type="molecule type" value="Genomic_DNA"/>
</dbReference>
<dbReference type="GO" id="GO:0005524">
    <property type="term" value="F:ATP binding"/>
    <property type="evidence" value="ECO:0007669"/>
    <property type="project" value="UniProtKB-UniRule"/>
</dbReference>
<dbReference type="GO" id="GO:0016260">
    <property type="term" value="P:selenocysteine biosynthetic process"/>
    <property type="evidence" value="ECO:0007669"/>
    <property type="project" value="UniProtKB-UniRule"/>
</dbReference>
<evidence type="ECO:0000256" key="4">
    <source>
        <dbReference type="ARBA" id="ARBA00022490"/>
    </source>
</evidence>
<reference evidence="17 18" key="1">
    <citation type="submission" date="2018-04" db="EMBL/GenBank/DDBJ databases">
        <title>Polynucleobacter sp. UK-Long2-W17 genome.</title>
        <authorList>
            <person name="Hahn M.W."/>
        </authorList>
    </citation>
    <scope>NUCLEOTIDE SEQUENCE [LARGE SCALE GENOMIC DNA]</scope>
    <source>
        <strain evidence="17 18">UK-Long2-W17</strain>
    </source>
</reference>
<feature type="domain" description="Aminoacyl-transfer RNA synthetases class-II family profile" evidence="16">
    <location>
        <begin position="138"/>
        <end position="420"/>
    </location>
</feature>
<keyword evidence="18" id="KW-1185">Reference proteome</keyword>
<dbReference type="NCBIfam" id="TIGR00414">
    <property type="entry name" value="serS"/>
    <property type="match status" value="1"/>
</dbReference>
<evidence type="ECO:0000256" key="5">
    <source>
        <dbReference type="ARBA" id="ARBA00022598"/>
    </source>
</evidence>
<keyword evidence="4 12" id="KW-0963">Cytoplasm</keyword>
<evidence type="ECO:0000256" key="1">
    <source>
        <dbReference type="ARBA" id="ARBA00004496"/>
    </source>
</evidence>
<comment type="function">
    <text evidence="12">Catalyzes the attachment of serine to tRNA(Ser). Is also able to aminoacylate tRNA(Sec) with serine, to form the misacylated tRNA L-seryl-tRNA(Sec), which will be further converted into selenocysteinyl-tRNA(Sec).</text>
</comment>
<evidence type="ECO:0000256" key="8">
    <source>
        <dbReference type="ARBA" id="ARBA00022917"/>
    </source>
</evidence>
<evidence type="ECO:0000256" key="14">
    <source>
        <dbReference type="PIRSR" id="PIRSR001529-2"/>
    </source>
</evidence>
<feature type="binding site" evidence="12">
    <location>
        <position position="395"/>
    </location>
    <ligand>
        <name>L-serine</name>
        <dbReference type="ChEBI" id="CHEBI:33384"/>
    </ligand>
</feature>
<dbReference type="PROSITE" id="PS50862">
    <property type="entry name" value="AA_TRNA_LIGASE_II"/>
    <property type="match status" value="1"/>
</dbReference>
<dbReference type="KEGG" id="pard:DN92_02325"/>
<dbReference type="UniPathway" id="UPA00906">
    <property type="reaction ID" value="UER00895"/>
</dbReference>
<comment type="pathway">
    <text evidence="2 12">Aminoacyl-tRNA biosynthesis; selenocysteinyl-tRNA(Sec) biosynthesis; L-seryl-tRNA(Sec) from L-serine and tRNA(Sec): step 1/1.</text>
</comment>
<dbReference type="RefSeq" id="WP_173959737.1">
    <property type="nucleotide sequence ID" value="NZ_CBCSCC010000007.1"/>
</dbReference>
<dbReference type="HAMAP" id="MF_00176">
    <property type="entry name" value="Ser_tRNA_synth_type1"/>
    <property type="match status" value="1"/>
</dbReference>
<comment type="domain">
    <text evidence="12">Consists of two distinct domains, a catalytic core and a N-terminal extension that is involved in tRNA binding.</text>
</comment>
<feature type="coiled-coil region" evidence="15">
    <location>
        <begin position="30"/>
        <end position="57"/>
    </location>
</feature>
<dbReference type="GO" id="GO:0006434">
    <property type="term" value="P:seryl-tRNA aminoacylation"/>
    <property type="evidence" value="ECO:0007669"/>
    <property type="project" value="UniProtKB-UniRule"/>
</dbReference>
<evidence type="ECO:0000256" key="12">
    <source>
        <dbReference type="HAMAP-Rule" id="MF_00176"/>
    </source>
</evidence>
<feature type="binding site" evidence="12 14">
    <location>
        <begin position="360"/>
        <end position="363"/>
    </location>
    <ligand>
        <name>ATP</name>
        <dbReference type="ChEBI" id="CHEBI:30616"/>
    </ligand>
</feature>
<keyword evidence="8 12" id="KW-0648">Protein biosynthesis</keyword>
<dbReference type="SUPFAM" id="SSF46589">
    <property type="entry name" value="tRNA-binding arm"/>
    <property type="match status" value="1"/>
</dbReference>
<dbReference type="PANTHER" id="PTHR43697">
    <property type="entry name" value="SERYL-TRNA SYNTHETASE"/>
    <property type="match status" value="1"/>
</dbReference>
<dbReference type="Gene3D" id="1.10.287.40">
    <property type="entry name" value="Serine-tRNA synthetase, tRNA binding domain"/>
    <property type="match status" value="1"/>
</dbReference>
<feature type="binding site" evidence="12">
    <location>
        <begin position="242"/>
        <end position="244"/>
    </location>
    <ligand>
        <name>L-serine</name>
        <dbReference type="ChEBI" id="CHEBI:33384"/>
    </ligand>
</feature>
<dbReference type="InterPro" id="IPR033729">
    <property type="entry name" value="SerRS_core"/>
</dbReference>
<dbReference type="Proteomes" id="UP000501090">
    <property type="component" value="Chromosome"/>
</dbReference>
<evidence type="ECO:0000256" key="9">
    <source>
        <dbReference type="ARBA" id="ARBA00023146"/>
    </source>
</evidence>
<dbReference type="PIRSF" id="PIRSF001529">
    <property type="entry name" value="Ser-tRNA-synth_IIa"/>
    <property type="match status" value="1"/>
</dbReference>
<evidence type="ECO:0000313" key="17">
    <source>
        <dbReference type="EMBL" id="QKM59965.1"/>
    </source>
</evidence>
<dbReference type="AlphaFoldDB" id="A0A6M9PM01"/>
<feature type="binding site" evidence="13">
    <location>
        <position position="273"/>
    </location>
    <ligand>
        <name>L-serine</name>
        <dbReference type="ChEBI" id="CHEBI:33384"/>
    </ligand>
</feature>
<evidence type="ECO:0000256" key="6">
    <source>
        <dbReference type="ARBA" id="ARBA00022741"/>
    </source>
</evidence>
<keyword evidence="5 12" id="KW-0436">Ligase</keyword>
<sequence length="436" mass="48116">MIDPQLLRKDISAVAARLATRKFQLDVEKFNTLESERKSLQTRTEELQAKRNQLAKAIGMKKGKGEDATAEMAEATQINVDMESGAARLAILQVEIADFLMGIPNLPDDAVPVGKDEADNQEVKRWGVIPEFAFPIKDHVDLGAPLGLDFESAAKISGSRFAVLKGPVARLHRALAQFMIDLHTTQHGYEELYVPLMVNAASMRGTGQLPKFEEDLFKVPRQMGGEDGAGEANIENFYLIPTAEVPVTNLVRDTITVAEDLPLKFVAHTPCFRSEAGSYGRDVRGMIRQHQFEKVELVQISKPEESMQLLEELTSHAEKVLELLELPYRKVLLCTGDMGFGSAKTYDLEVWIPSQNAYREISSCSNMGDFQARRMQARFKTGQGKPELVHTLNGSGLAVGRTGVALLENCQLADGSIAIPKVLRPYLGGLEVLKPL</sequence>
<dbReference type="Pfam" id="PF02403">
    <property type="entry name" value="Seryl_tRNA_N"/>
    <property type="match status" value="1"/>
</dbReference>
<feature type="binding site" evidence="13">
    <location>
        <position position="242"/>
    </location>
    <ligand>
        <name>L-serine</name>
        <dbReference type="ChEBI" id="CHEBI:33384"/>
    </ligand>
</feature>
<evidence type="ECO:0000256" key="10">
    <source>
        <dbReference type="ARBA" id="ARBA00047929"/>
    </source>
</evidence>
<dbReference type="Gene3D" id="3.30.930.10">
    <property type="entry name" value="Bira Bifunctional Protein, Domain 2"/>
    <property type="match status" value="1"/>
</dbReference>